<feature type="chain" id="PRO_5043351520" evidence="1">
    <location>
        <begin position="28"/>
        <end position="454"/>
    </location>
</feature>
<name>A0AAW1PVI0_9CHLO</name>
<sequence length="454" mass="46766">MVVRAQNSVRRQRAYVVLVLLFTAIHAQRPPLEQAQLATIADISQARHRALLQAGSAGGPSVEFLYALTTVEEGSLAVAQVAEVLAEIKLAISSYVSPTSADISAVVARALAVAGRHLLQAQSSLQPTVKFVSTLSSKPVGDPATVSQYQAAISDFLAPLAVQITTSAVGSNQLSTTVLFPPNNQVSTTPSQSTAAAQNFMQTVRDQPAAIFSTFDTVSASALQTNVALVQANPGNPSTPAPAPASHPLTVLVQVAFPQGAEQVAQSLVATLQAKPEDVFFAVAARNGPLTVSNVGYTPSPLPAPATAPPRCAGLVLARPTPVPPQDDNSTSGIPQTTPAASGAMFAMNMQFTTGSASTDNPVNTIVLALDKTPTAPLASDFAVDLKPGTSGGSVAAVLPYLNDAFFLLRVDSPEGYIGPVTVAYPSSSVAPLTYHVKSRLVVKVTASSADGVQ</sequence>
<keyword evidence="1" id="KW-0732">Signal</keyword>
<evidence type="ECO:0000313" key="2">
    <source>
        <dbReference type="EMBL" id="KAK9812608.1"/>
    </source>
</evidence>
<reference evidence="2 3" key="1">
    <citation type="journal article" date="2024" name="Nat. Commun.">
        <title>Phylogenomics reveals the evolutionary origins of lichenization in chlorophyte algae.</title>
        <authorList>
            <person name="Puginier C."/>
            <person name="Libourel C."/>
            <person name="Otte J."/>
            <person name="Skaloud P."/>
            <person name="Haon M."/>
            <person name="Grisel S."/>
            <person name="Petersen M."/>
            <person name="Berrin J.G."/>
            <person name="Delaux P.M."/>
            <person name="Dal Grande F."/>
            <person name="Keller J."/>
        </authorList>
    </citation>
    <scope>NUCLEOTIDE SEQUENCE [LARGE SCALE GENOMIC DNA]</scope>
    <source>
        <strain evidence="2 3">SAG 2043</strain>
    </source>
</reference>
<dbReference type="AlphaFoldDB" id="A0AAW1PVI0"/>
<evidence type="ECO:0000313" key="3">
    <source>
        <dbReference type="Proteomes" id="UP001489004"/>
    </source>
</evidence>
<accession>A0AAW1PVI0</accession>
<protein>
    <submittedName>
        <fullName evidence="2">Uncharacterized protein</fullName>
    </submittedName>
</protein>
<evidence type="ECO:0000256" key="1">
    <source>
        <dbReference type="SAM" id="SignalP"/>
    </source>
</evidence>
<dbReference type="Proteomes" id="UP001489004">
    <property type="component" value="Unassembled WGS sequence"/>
</dbReference>
<feature type="signal peptide" evidence="1">
    <location>
        <begin position="1"/>
        <end position="27"/>
    </location>
</feature>
<organism evidence="2 3">
    <name type="scientific">[Myrmecia] bisecta</name>
    <dbReference type="NCBI Taxonomy" id="41462"/>
    <lineage>
        <taxon>Eukaryota</taxon>
        <taxon>Viridiplantae</taxon>
        <taxon>Chlorophyta</taxon>
        <taxon>core chlorophytes</taxon>
        <taxon>Trebouxiophyceae</taxon>
        <taxon>Trebouxiales</taxon>
        <taxon>Trebouxiaceae</taxon>
        <taxon>Myrmecia</taxon>
    </lineage>
</organism>
<comment type="caution">
    <text evidence="2">The sequence shown here is derived from an EMBL/GenBank/DDBJ whole genome shotgun (WGS) entry which is preliminary data.</text>
</comment>
<gene>
    <name evidence="2" type="ORF">WJX72_000480</name>
</gene>
<dbReference type="EMBL" id="JALJOR010000008">
    <property type="protein sequence ID" value="KAK9812608.1"/>
    <property type="molecule type" value="Genomic_DNA"/>
</dbReference>
<keyword evidence="3" id="KW-1185">Reference proteome</keyword>
<proteinExistence type="predicted"/>